<dbReference type="HOGENOM" id="CLU_579298_0_0_1"/>
<proteinExistence type="predicted"/>
<dbReference type="PaxDb" id="2903-EOD41946"/>
<evidence type="ECO:0000256" key="1">
    <source>
        <dbReference type="SAM" id="MobiDB-lite"/>
    </source>
</evidence>
<evidence type="ECO:0000313" key="2">
    <source>
        <dbReference type="EnsemblProtists" id="EOD41946"/>
    </source>
</evidence>
<reference evidence="2" key="2">
    <citation type="submission" date="2024-10" db="UniProtKB">
        <authorList>
            <consortium name="EnsemblProtists"/>
        </authorList>
    </citation>
    <scope>IDENTIFICATION</scope>
</reference>
<keyword evidence="3" id="KW-1185">Reference proteome</keyword>
<reference evidence="3" key="1">
    <citation type="journal article" date="2013" name="Nature">
        <title>Pan genome of the phytoplankton Emiliania underpins its global distribution.</title>
        <authorList>
            <person name="Read B.A."/>
            <person name="Kegel J."/>
            <person name="Klute M.J."/>
            <person name="Kuo A."/>
            <person name="Lefebvre S.C."/>
            <person name="Maumus F."/>
            <person name="Mayer C."/>
            <person name="Miller J."/>
            <person name="Monier A."/>
            <person name="Salamov A."/>
            <person name="Young J."/>
            <person name="Aguilar M."/>
            <person name="Claverie J.M."/>
            <person name="Frickenhaus S."/>
            <person name="Gonzalez K."/>
            <person name="Herman E.K."/>
            <person name="Lin Y.C."/>
            <person name="Napier J."/>
            <person name="Ogata H."/>
            <person name="Sarno A.F."/>
            <person name="Shmutz J."/>
            <person name="Schroeder D."/>
            <person name="de Vargas C."/>
            <person name="Verret F."/>
            <person name="von Dassow P."/>
            <person name="Valentin K."/>
            <person name="Van de Peer Y."/>
            <person name="Wheeler G."/>
            <person name="Dacks J.B."/>
            <person name="Delwiche C.F."/>
            <person name="Dyhrman S.T."/>
            <person name="Glockner G."/>
            <person name="John U."/>
            <person name="Richards T."/>
            <person name="Worden A.Z."/>
            <person name="Zhang X."/>
            <person name="Grigoriev I.V."/>
            <person name="Allen A.E."/>
            <person name="Bidle K."/>
            <person name="Borodovsky M."/>
            <person name="Bowler C."/>
            <person name="Brownlee C."/>
            <person name="Cock J.M."/>
            <person name="Elias M."/>
            <person name="Gladyshev V.N."/>
            <person name="Groth M."/>
            <person name="Guda C."/>
            <person name="Hadaegh A."/>
            <person name="Iglesias-Rodriguez M.D."/>
            <person name="Jenkins J."/>
            <person name="Jones B.M."/>
            <person name="Lawson T."/>
            <person name="Leese F."/>
            <person name="Lindquist E."/>
            <person name="Lobanov A."/>
            <person name="Lomsadze A."/>
            <person name="Malik S.B."/>
            <person name="Marsh M.E."/>
            <person name="Mackinder L."/>
            <person name="Mock T."/>
            <person name="Mueller-Roeber B."/>
            <person name="Pagarete A."/>
            <person name="Parker M."/>
            <person name="Probert I."/>
            <person name="Quesneville H."/>
            <person name="Raines C."/>
            <person name="Rensing S.A."/>
            <person name="Riano-Pachon D.M."/>
            <person name="Richier S."/>
            <person name="Rokitta S."/>
            <person name="Shiraiwa Y."/>
            <person name="Soanes D.M."/>
            <person name="van der Giezen M."/>
            <person name="Wahlund T.M."/>
            <person name="Williams B."/>
            <person name="Wilson W."/>
            <person name="Wolfe G."/>
            <person name="Wurch L.L."/>
        </authorList>
    </citation>
    <scope>NUCLEOTIDE SEQUENCE</scope>
</reference>
<name>A0A0D3L1R1_EMIH1</name>
<accession>A0A0D3L1R1</accession>
<protein>
    <submittedName>
        <fullName evidence="2">Uncharacterized protein</fullName>
    </submittedName>
</protein>
<dbReference type="RefSeq" id="XP_005794375.1">
    <property type="nucleotide sequence ID" value="XM_005794318.1"/>
</dbReference>
<sequence length="472" mass="50521">MGRPIPRNLQAAHDKKWIPKSIGKGTHHREKYRALLDAGWTILHSGSKSDCRVGYYAPNGVGFDSLSKAWAAHEAGKTDKGVIREYVSEAGMRLVRTELNGHLFEKKGVKERPSQAGLAAVRTPLNAAAIDAGELKEAPSQAGLRAVRTPLNAAAIDAGELKERASTAGTAAVRTSLNAAAIDAGDLKEVASRAGKCNPANQRRSWAAAAARGTGETQDGLSPQEREDMAQQVAGEVNAVAIAALDHSGSTSVYVAVGSHRRMVTNLQEAKKKGWKCLGGCEVLASLLRSTPVAFVLDEKGHAQRFCTASLRKHLKAGNIEVFVSEECMHAASTAKRSEVLSHTELMQQYPHPRTLMSGISKGGPQQGQACGHALGVLMMHCMGEHFVAPQVDTYVLEIQASPAYRERKDELGSTWQEHAQQQASSSSAPLELPAWSRAFTRRKRVPGGHKITALSEAGKTRTVLLGCGRSG</sequence>
<dbReference type="Proteomes" id="UP000013827">
    <property type="component" value="Unassembled WGS sequence"/>
</dbReference>
<dbReference type="GeneID" id="17287216"/>
<dbReference type="KEGG" id="ehx:EMIHUDRAFT_194555"/>
<dbReference type="EnsemblProtists" id="EOD41946">
    <property type="protein sequence ID" value="EOD41946"/>
    <property type="gene ID" value="EMIHUDRAFT_194555"/>
</dbReference>
<organism evidence="2 3">
    <name type="scientific">Emiliania huxleyi (strain CCMP1516)</name>
    <dbReference type="NCBI Taxonomy" id="280463"/>
    <lineage>
        <taxon>Eukaryota</taxon>
        <taxon>Haptista</taxon>
        <taxon>Haptophyta</taxon>
        <taxon>Prymnesiophyceae</taxon>
        <taxon>Isochrysidales</taxon>
        <taxon>Noelaerhabdaceae</taxon>
        <taxon>Emiliania</taxon>
    </lineage>
</organism>
<evidence type="ECO:0000313" key="3">
    <source>
        <dbReference type="Proteomes" id="UP000013827"/>
    </source>
</evidence>
<feature type="compositionally biased region" description="Low complexity" evidence="1">
    <location>
        <begin position="420"/>
        <end position="429"/>
    </location>
</feature>
<dbReference type="AlphaFoldDB" id="A0A0D3L1R1"/>
<feature type="region of interest" description="Disordered" evidence="1">
    <location>
        <begin position="410"/>
        <end position="431"/>
    </location>
</feature>